<accession>A0A645G8Z8</accession>
<dbReference type="EMBL" id="VSSQ01068144">
    <property type="protein sequence ID" value="MPN20393.1"/>
    <property type="molecule type" value="Genomic_DNA"/>
</dbReference>
<proteinExistence type="predicted"/>
<organism evidence="1">
    <name type="scientific">bioreactor metagenome</name>
    <dbReference type="NCBI Taxonomy" id="1076179"/>
    <lineage>
        <taxon>unclassified sequences</taxon>
        <taxon>metagenomes</taxon>
        <taxon>ecological metagenomes</taxon>
    </lineage>
</organism>
<sequence length="201" mass="21939">MYQGDSEDYFPNGGPVGDLNAAPTTSGRWFHKLEAYTKNYSVFNCPAMVKIAPGAEVANVDGQAVGGWDPAWGKIPRGRAGGGATCGSALNTIQFGNANTTTWVPNYTVKLKHLQDQINAMWKNPKPTVGKIVYVTDGTLCIYSTNYNASYSLLQLNRFVHNGRSNILYVDGRVESKGVSDLRVCEGDNANGPYWRVMFSN</sequence>
<gene>
    <name evidence="1" type="ORF">SDC9_167772</name>
</gene>
<comment type="caution">
    <text evidence="1">The sequence shown here is derived from an EMBL/GenBank/DDBJ whole genome shotgun (WGS) entry which is preliminary data.</text>
</comment>
<evidence type="ECO:0000313" key="1">
    <source>
        <dbReference type="EMBL" id="MPN20393.1"/>
    </source>
</evidence>
<dbReference type="AlphaFoldDB" id="A0A645G8Z8"/>
<name>A0A645G8Z8_9ZZZZ</name>
<reference evidence="1" key="1">
    <citation type="submission" date="2019-08" db="EMBL/GenBank/DDBJ databases">
        <authorList>
            <person name="Kucharzyk K."/>
            <person name="Murdoch R.W."/>
            <person name="Higgins S."/>
            <person name="Loffler F."/>
        </authorList>
    </citation>
    <scope>NUCLEOTIDE SEQUENCE</scope>
</reference>
<protein>
    <submittedName>
        <fullName evidence="1">Uncharacterized protein</fullName>
    </submittedName>
</protein>